<dbReference type="PANTHER" id="PTHR43434:SF19">
    <property type="entry name" value="PHOSPHONOACETALDEHYDE HYDROLASE"/>
    <property type="match status" value="1"/>
</dbReference>
<dbReference type="InterPro" id="IPR050155">
    <property type="entry name" value="HAD-like_hydrolase_sf"/>
</dbReference>
<keyword evidence="2" id="KW-1185">Reference proteome</keyword>
<accession>A0A6N7YZD5</accession>
<evidence type="ECO:0000313" key="1">
    <source>
        <dbReference type="EMBL" id="MTD52831.1"/>
    </source>
</evidence>
<dbReference type="GO" id="GO:0006281">
    <property type="term" value="P:DNA repair"/>
    <property type="evidence" value="ECO:0007669"/>
    <property type="project" value="TreeGrafter"/>
</dbReference>
<dbReference type="SFLD" id="SFLDG01129">
    <property type="entry name" value="C1.5:_HAD__Beta-PGM__Phosphata"/>
    <property type="match status" value="1"/>
</dbReference>
<sequence length="269" mass="28248">MTASGYQSAAQYSPHVEFFATVAPCLRKSQCVLKSPPGTVVGVNKRLVLWDIDQTLIDLRGAGREWYAQVLPQVTGVAFTGMPPLFGHTELAITSQVLTLHGIEPDDETVRKMWAALVTAAEQAVPTMTTRGIALPGAAAALSALAETTVQTLVTGNLREVSWHKLAAFGLHEHLDFEIGGYGSLSAHRPDLVAHAVSLAGNRHSPFAADAVVVIGDTPHDIDAALAHGALAIGVTTGRYDESALRDAGAHVILPDLSDTQAVLGAVLA</sequence>
<dbReference type="OrthoDB" id="9781769at2"/>
<dbReference type="AlphaFoldDB" id="A0A6N7YZD5"/>
<dbReference type="Proteomes" id="UP000440096">
    <property type="component" value="Unassembled WGS sequence"/>
</dbReference>
<organism evidence="1 2">
    <name type="scientific">Amycolatopsis pithecellobii</name>
    <dbReference type="NCBI Taxonomy" id="664692"/>
    <lineage>
        <taxon>Bacteria</taxon>
        <taxon>Bacillati</taxon>
        <taxon>Actinomycetota</taxon>
        <taxon>Actinomycetes</taxon>
        <taxon>Pseudonocardiales</taxon>
        <taxon>Pseudonocardiaceae</taxon>
        <taxon>Amycolatopsis</taxon>
    </lineage>
</organism>
<dbReference type="InterPro" id="IPR023214">
    <property type="entry name" value="HAD_sf"/>
</dbReference>
<comment type="caution">
    <text evidence="1">The sequence shown here is derived from an EMBL/GenBank/DDBJ whole genome shotgun (WGS) entry which is preliminary data.</text>
</comment>
<keyword evidence="1" id="KW-0378">Hydrolase</keyword>
<evidence type="ECO:0000313" key="2">
    <source>
        <dbReference type="Proteomes" id="UP000440096"/>
    </source>
</evidence>
<dbReference type="SUPFAM" id="SSF56784">
    <property type="entry name" value="HAD-like"/>
    <property type="match status" value="1"/>
</dbReference>
<dbReference type="Gene3D" id="3.40.50.1000">
    <property type="entry name" value="HAD superfamily/HAD-like"/>
    <property type="match status" value="1"/>
</dbReference>
<dbReference type="InterPro" id="IPR036412">
    <property type="entry name" value="HAD-like_sf"/>
</dbReference>
<name>A0A6N7YZD5_9PSEU</name>
<protein>
    <submittedName>
        <fullName evidence="1">HAD hydrolase-like protein</fullName>
    </submittedName>
</protein>
<dbReference type="GO" id="GO:0008967">
    <property type="term" value="F:phosphoglycolate phosphatase activity"/>
    <property type="evidence" value="ECO:0007669"/>
    <property type="project" value="TreeGrafter"/>
</dbReference>
<dbReference type="GO" id="GO:0005829">
    <property type="term" value="C:cytosol"/>
    <property type="evidence" value="ECO:0007669"/>
    <property type="project" value="TreeGrafter"/>
</dbReference>
<proteinExistence type="predicted"/>
<dbReference type="InterPro" id="IPR023198">
    <property type="entry name" value="PGP-like_dom2"/>
</dbReference>
<reference evidence="1 2" key="1">
    <citation type="submission" date="2019-11" db="EMBL/GenBank/DDBJ databases">
        <title>Draft genome of Amycolatopsis RM579.</title>
        <authorList>
            <person name="Duangmal K."/>
            <person name="Mingma R."/>
        </authorList>
    </citation>
    <scope>NUCLEOTIDE SEQUENCE [LARGE SCALE GENOMIC DNA]</scope>
    <source>
        <strain evidence="1 2">RM579</strain>
    </source>
</reference>
<gene>
    <name evidence="1" type="ORF">GKO32_02395</name>
</gene>
<dbReference type="PANTHER" id="PTHR43434">
    <property type="entry name" value="PHOSPHOGLYCOLATE PHOSPHATASE"/>
    <property type="match status" value="1"/>
</dbReference>
<dbReference type="Gene3D" id="1.10.150.240">
    <property type="entry name" value="Putative phosphatase, domain 2"/>
    <property type="match status" value="1"/>
</dbReference>
<dbReference type="Pfam" id="PF12710">
    <property type="entry name" value="HAD"/>
    <property type="match status" value="1"/>
</dbReference>
<dbReference type="EMBL" id="WMBA01000002">
    <property type="protein sequence ID" value="MTD52831.1"/>
    <property type="molecule type" value="Genomic_DNA"/>
</dbReference>
<dbReference type="SFLD" id="SFLDS00003">
    <property type="entry name" value="Haloacid_Dehalogenase"/>
    <property type="match status" value="1"/>
</dbReference>